<evidence type="ECO:0000256" key="1">
    <source>
        <dbReference type="SAM" id="Coils"/>
    </source>
</evidence>
<organism evidence="4 5">
    <name type="scientific">Toxocara canis</name>
    <name type="common">Canine roundworm</name>
    <dbReference type="NCBI Taxonomy" id="6265"/>
    <lineage>
        <taxon>Eukaryota</taxon>
        <taxon>Metazoa</taxon>
        <taxon>Ecdysozoa</taxon>
        <taxon>Nematoda</taxon>
        <taxon>Chromadorea</taxon>
        <taxon>Rhabditida</taxon>
        <taxon>Spirurina</taxon>
        <taxon>Ascaridomorpha</taxon>
        <taxon>Ascaridoidea</taxon>
        <taxon>Toxocaridae</taxon>
        <taxon>Toxocara</taxon>
    </lineage>
</organism>
<feature type="signal peptide" evidence="3">
    <location>
        <begin position="1"/>
        <end position="27"/>
    </location>
</feature>
<keyword evidence="5" id="KW-1185">Reference proteome</keyword>
<evidence type="ECO:0000256" key="3">
    <source>
        <dbReference type="SAM" id="SignalP"/>
    </source>
</evidence>
<feature type="chain" id="PRO_5002095750" evidence="3">
    <location>
        <begin position="28"/>
        <end position="322"/>
    </location>
</feature>
<feature type="coiled-coil region" evidence="1">
    <location>
        <begin position="73"/>
        <end position="100"/>
    </location>
</feature>
<keyword evidence="3" id="KW-0732">Signal</keyword>
<dbReference type="OMA" id="CCHRLIT"/>
<evidence type="ECO:0000313" key="5">
    <source>
        <dbReference type="Proteomes" id="UP000031036"/>
    </source>
</evidence>
<gene>
    <name evidence="4" type="ORF">Tcan_15996</name>
</gene>
<protein>
    <submittedName>
        <fullName evidence="4">Uncharacterized protein</fullName>
    </submittedName>
</protein>
<dbReference type="Proteomes" id="UP000031036">
    <property type="component" value="Unassembled WGS sequence"/>
</dbReference>
<dbReference type="AlphaFoldDB" id="A0A0B2W384"/>
<dbReference type="OrthoDB" id="5858987at2759"/>
<evidence type="ECO:0000256" key="2">
    <source>
        <dbReference type="SAM" id="MobiDB-lite"/>
    </source>
</evidence>
<sequence>MKYSTSFPVLFVLSLYLFASSFQVTFAHRLSKRAIVVLPARRQHQHTHLVFKRSPRTSNITDVYVHKNNNYELDSERRTLKKKRKRLRQLRDEVRELSSHVHAKRVYQGGAMIIPEDDAILDKIQRRKTKETHSRWRKQMSSRVKSIMKRLKKLEAGLKLGRNRTRAREKKRPMKAEKVNTSTARPISGVTTAMPILSTTTNIKIKRLHSSINQSKSGESGGVCFSHKDCKPGLCCHRISVKNGTVSSACFQHSLHEGDSCEDSCQCEARLHCFKNAPRLLTGAALMPPTTAICKKASTEDVVSGVYLNSKDSIFKTKPKRR</sequence>
<proteinExistence type="predicted"/>
<comment type="caution">
    <text evidence="4">The sequence shown here is derived from an EMBL/GenBank/DDBJ whole genome shotgun (WGS) entry which is preliminary data.</text>
</comment>
<feature type="region of interest" description="Disordered" evidence="2">
    <location>
        <begin position="162"/>
        <end position="182"/>
    </location>
</feature>
<name>A0A0B2W384_TOXCA</name>
<accession>A0A0B2W384</accession>
<reference evidence="4 5" key="1">
    <citation type="submission" date="2014-11" db="EMBL/GenBank/DDBJ databases">
        <title>Genetic blueprint of the zoonotic pathogen Toxocara canis.</title>
        <authorList>
            <person name="Zhu X.-Q."/>
            <person name="Korhonen P.K."/>
            <person name="Cai H."/>
            <person name="Young N.D."/>
            <person name="Nejsum P."/>
            <person name="von Samson-Himmelstjerna G."/>
            <person name="Boag P.R."/>
            <person name="Tan P."/>
            <person name="Li Q."/>
            <person name="Min J."/>
            <person name="Yang Y."/>
            <person name="Wang X."/>
            <person name="Fang X."/>
            <person name="Hall R.S."/>
            <person name="Hofmann A."/>
            <person name="Sternberg P.W."/>
            <person name="Jex A.R."/>
            <person name="Gasser R.B."/>
        </authorList>
    </citation>
    <scope>NUCLEOTIDE SEQUENCE [LARGE SCALE GENOMIC DNA]</scope>
    <source>
        <strain evidence="4">PN_DK_2014</strain>
    </source>
</reference>
<keyword evidence="1" id="KW-0175">Coiled coil</keyword>
<feature type="compositionally biased region" description="Basic residues" evidence="2">
    <location>
        <begin position="162"/>
        <end position="173"/>
    </location>
</feature>
<dbReference type="EMBL" id="JPKZ01000265">
    <property type="protein sequence ID" value="KHN88129.1"/>
    <property type="molecule type" value="Genomic_DNA"/>
</dbReference>
<evidence type="ECO:0000313" key="4">
    <source>
        <dbReference type="EMBL" id="KHN88129.1"/>
    </source>
</evidence>